<keyword evidence="2" id="KW-1185">Reference proteome</keyword>
<dbReference type="SUPFAM" id="SSF56281">
    <property type="entry name" value="Metallo-hydrolase/oxidoreductase"/>
    <property type="match status" value="1"/>
</dbReference>
<proteinExistence type="predicted"/>
<evidence type="ECO:0000313" key="2">
    <source>
        <dbReference type="Proteomes" id="UP000036520"/>
    </source>
</evidence>
<protein>
    <submittedName>
        <fullName evidence="1">mRNA 3-end processing factor</fullName>
    </submittedName>
</protein>
<dbReference type="NCBIfam" id="TIGR04122">
    <property type="entry name" value="Xnuc_lig_assoc"/>
    <property type="match status" value="1"/>
</dbReference>
<dbReference type="PATRIC" id="fig|320787.5.peg.834"/>
<dbReference type="Gene3D" id="3.60.15.10">
    <property type="entry name" value="Ribonuclease Z/Hydroxyacylglutathione hydrolase-like"/>
    <property type="match status" value="1"/>
</dbReference>
<name>A0A0H4P6Z0_9BACT</name>
<dbReference type="PANTHER" id="PTHR11203">
    <property type="entry name" value="CLEAVAGE AND POLYADENYLATION SPECIFICITY FACTOR FAMILY MEMBER"/>
    <property type="match status" value="1"/>
</dbReference>
<dbReference type="KEGG" id="camu:CA2015_0750"/>
<dbReference type="STRING" id="320787.CA2015_0750"/>
<dbReference type="PANTHER" id="PTHR11203:SF49">
    <property type="entry name" value="BLL1145 PROTEIN"/>
    <property type="match status" value="1"/>
</dbReference>
<dbReference type="InterPro" id="IPR036866">
    <property type="entry name" value="RibonucZ/Hydroxyglut_hydro"/>
</dbReference>
<sequence length="338" mass="38420">MALLQFTEKGIFCERANVYIDPWKPVDYAIITHAHADHSRWGNKFYLSHHLSKPIIQHRLGSDIHIESMEYGEHKTINGVDFSFYPAGHIIGSAQVRVAYKGEVWVASGDYKLEDDGFSTPFVPVRCNTFITECTFGLPVFKWQDQKEVFEEINSWWRKNKAEDKVTILTGYSLGKAQRLIQGVDPSLGRIFTHGAIEKTNEIIRDMGVELNETTYVRPEINKNEYKGALVIAPPSALGTSWQKKFQPFEVGIASGWMKMRGPRRRRSVDRGFVLSDHADWEGLNTAIKATECEKVIVTHGYTNIFSKWLNDQGIATQIEATEFEGEVLEETEKSDAA</sequence>
<dbReference type="GO" id="GO:0004521">
    <property type="term" value="F:RNA endonuclease activity"/>
    <property type="evidence" value="ECO:0007669"/>
    <property type="project" value="TreeGrafter"/>
</dbReference>
<dbReference type="AlphaFoldDB" id="A0A0H4P6Z0"/>
<dbReference type="Proteomes" id="UP000036520">
    <property type="component" value="Chromosome"/>
</dbReference>
<accession>A0A0H4P6Z0</accession>
<reference evidence="1 2" key="1">
    <citation type="submission" date="2015-07" db="EMBL/GenBank/DDBJ databases">
        <authorList>
            <person name="Kim K.M."/>
        </authorList>
    </citation>
    <scope>NUCLEOTIDE SEQUENCE [LARGE SCALE GENOMIC DNA]</scope>
    <source>
        <strain evidence="1 2">KCTC 12363</strain>
    </source>
</reference>
<organism evidence="1 2">
    <name type="scientific">Cyclobacterium amurskyense</name>
    <dbReference type="NCBI Taxonomy" id="320787"/>
    <lineage>
        <taxon>Bacteria</taxon>
        <taxon>Pseudomonadati</taxon>
        <taxon>Bacteroidota</taxon>
        <taxon>Cytophagia</taxon>
        <taxon>Cytophagales</taxon>
        <taxon>Cyclobacteriaceae</taxon>
        <taxon>Cyclobacterium</taxon>
    </lineage>
</organism>
<evidence type="ECO:0000313" key="1">
    <source>
        <dbReference type="EMBL" id="AKP50211.1"/>
    </source>
</evidence>
<dbReference type="InterPro" id="IPR050698">
    <property type="entry name" value="MBL"/>
</dbReference>
<dbReference type="RefSeq" id="WP_048640674.1">
    <property type="nucleotide sequence ID" value="NZ_CP012040.1"/>
</dbReference>
<dbReference type="InterPro" id="IPR026360">
    <property type="entry name" value="Xnuc_lig_assoc"/>
</dbReference>
<dbReference type="OrthoDB" id="9803916at2"/>
<dbReference type="EMBL" id="CP012040">
    <property type="protein sequence ID" value="AKP50211.1"/>
    <property type="molecule type" value="Genomic_DNA"/>
</dbReference>
<gene>
    <name evidence="1" type="ORF">CA2015_0750</name>
</gene>